<keyword evidence="1" id="KW-0732">Signal</keyword>
<evidence type="ECO:0000256" key="1">
    <source>
        <dbReference type="SAM" id="SignalP"/>
    </source>
</evidence>
<organism evidence="2 3">
    <name type="scientific">Pseudofrancisella aestuarii</name>
    <dbReference type="NCBI Taxonomy" id="2670347"/>
    <lineage>
        <taxon>Bacteria</taxon>
        <taxon>Pseudomonadati</taxon>
        <taxon>Pseudomonadota</taxon>
        <taxon>Gammaproteobacteria</taxon>
        <taxon>Thiotrichales</taxon>
        <taxon>Francisellaceae</taxon>
        <taxon>Pseudofrancisella</taxon>
    </lineage>
</organism>
<proteinExistence type="predicted"/>
<protein>
    <recommendedName>
        <fullName evidence="4">Outer membrane protein beta-barrel domain-containing protein</fullName>
    </recommendedName>
</protein>
<keyword evidence="3" id="KW-1185">Reference proteome</keyword>
<name>A0ABV9TE22_9GAMM</name>
<sequence>MKNILALIIFFVSLSTLQASEYNPQTGKFFTGSDSFYRSSSERGNEVLDKNNSSLFLDTKVEGVKLTDTLELNAWTSSESMLTAGTSGAIQNSKFYTQETKLTKKILDDKFELYGGTVLGASPYVLNNIGGVYDTQDRIAAFASSRGGAKYNLSKSFGLIFEGQYNLTGQMANDTTMFNGFDGANYRGSKMLKTGFEWDF</sequence>
<evidence type="ECO:0000313" key="2">
    <source>
        <dbReference type="EMBL" id="MFC4893036.1"/>
    </source>
</evidence>
<feature type="chain" id="PRO_5045377771" description="Outer membrane protein beta-barrel domain-containing protein" evidence="1">
    <location>
        <begin position="22"/>
        <end position="200"/>
    </location>
</feature>
<gene>
    <name evidence="2" type="ORF">ACFPDQ_08225</name>
</gene>
<dbReference type="Proteomes" id="UP001595926">
    <property type="component" value="Unassembled WGS sequence"/>
</dbReference>
<reference evidence="3" key="1">
    <citation type="journal article" date="2019" name="Int. J. Syst. Evol. Microbiol.">
        <title>The Global Catalogue of Microorganisms (GCM) 10K type strain sequencing project: providing services to taxonomists for standard genome sequencing and annotation.</title>
        <authorList>
            <consortium name="The Broad Institute Genomics Platform"/>
            <consortium name="The Broad Institute Genome Sequencing Center for Infectious Disease"/>
            <person name="Wu L."/>
            <person name="Ma J."/>
        </authorList>
    </citation>
    <scope>NUCLEOTIDE SEQUENCE [LARGE SCALE GENOMIC DNA]</scope>
    <source>
        <strain evidence="3">CGMCC 1.13718</strain>
    </source>
</reference>
<feature type="signal peptide" evidence="1">
    <location>
        <begin position="1"/>
        <end position="21"/>
    </location>
</feature>
<evidence type="ECO:0008006" key="4">
    <source>
        <dbReference type="Google" id="ProtNLM"/>
    </source>
</evidence>
<dbReference type="EMBL" id="JBHSJH010000003">
    <property type="protein sequence ID" value="MFC4893036.1"/>
    <property type="molecule type" value="Genomic_DNA"/>
</dbReference>
<accession>A0ABV9TE22</accession>
<evidence type="ECO:0000313" key="3">
    <source>
        <dbReference type="Proteomes" id="UP001595926"/>
    </source>
</evidence>
<comment type="caution">
    <text evidence="2">The sequence shown here is derived from an EMBL/GenBank/DDBJ whole genome shotgun (WGS) entry which is preliminary data.</text>
</comment>
<dbReference type="RefSeq" id="WP_119330972.1">
    <property type="nucleotide sequence ID" value="NZ_JBHSJH010000003.1"/>
</dbReference>